<organism evidence="2 3">
    <name type="scientific">Necator americanus</name>
    <name type="common">Human hookworm</name>
    <dbReference type="NCBI Taxonomy" id="51031"/>
    <lineage>
        <taxon>Eukaryota</taxon>
        <taxon>Metazoa</taxon>
        <taxon>Ecdysozoa</taxon>
        <taxon>Nematoda</taxon>
        <taxon>Chromadorea</taxon>
        <taxon>Rhabditida</taxon>
        <taxon>Rhabditina</taxon>
        <taxon>Rhabditomorpha</taxon>
        <taxon>Strongyloidea</taxon>
        <taxon>Ancylostomatidae</taxon>
        <taxon>Bunostominae</taxon>
        <taxon>Necator</taxon>
    </lineage>
</organism>
<dbReference type="EMBL" id="JAVFWL010000002">
    <property type="protein sequence ID" value="KAK6737841.1"/>
    <property type="molecule type" value="Genomic_DNA"/>
</dbReference>
<evidence type="ECO:0000313" key="2">
    <source>
        <dbReference type="EMBL" id="KAK6737841.1"/>
    </source>
</evidence>
<accession>A0ABR1CHD4</accession>
<keyword evidence="1" id="KW-0812">Transmembrane</keyword>
<name>A0ABR1CHD4_NECAM</name>
<keyword evidence="3" id="KW-1185">Reference proteome</keyword>
<sequence length="340" mass="39353">MFYPAWWLVDKRAFCFVCWAVLSFIRGVQTQWKPIEVQVLDEQNKLVLKLNMYTNEKLSTLYTILVRTVMFICATYEGFNLDGDYSFEDYKIKTKVAKFKITDSCGWPWTPLEYIHEKYKVEGTTNLPSGSEDTSEAYFAQIVFWIVLVILAIAIALLVTYYLYLTKRRRQIQKEKKDLRKGKTVTSTVSTTRTAGNVAPSSPKVTDVIIVNPEIPRIEGEEEVQNTSASTTEKKGSITVIPSVLHWKSEFWSEVHSEPLLLWHALLTFTAESSTVCRRQQNRSVSWPRKSLERVSERILLFLLPFHSTTQNQEHVGDFGVIIDEWQTISFCVLISYEWS</sequence>
<proteinExistence type="predicted"/>
<comment type="caution">
    <text evidence="2">The sequence shown here is derived from an EMBL/GenBank/DDBJ whole genome shotgun (WGS) entry which is preliminary data.</text>
</comment>
<evidence type="ECO:0008006" key="4">
    <source>
        <dbReference type="Google" id="ProtNLM"/>
    </source>
</evidence>
<protein>
    <recommendedName>
        <fullName evidence="4">Thrombospondin type 1 domain protein</fullName>
    </recommendedName>
</protein>
<keyword evidence="1" id="KW-0472">Membrane</keyword>
<keyword evidence="1" id="KW-1133">Transmembrane helix</keyword>
<feature type="transmembrane region" description="Helical" evidence="1">
    <location>
        <begin position="142"/>
        <end position="164"/>
    </location>
</feature>
<dbReference type="Proteomes" id="UP001303046">
    <property type="component" value="Unassembled WGS sequence"/>
</dbReference>
<reference evidence="2 3" key="1">
    <citation type="submission" date="2023-08" db="EMBL/GenBank/DDBJ databases">
        <title>A Necator americanus chromosomal reference genome.</title>
        <authorList>
            <person name="Ilik V."/>
            <person name="Petrzelkova K.J."/>
            <person name="Pardy F."/>
            <person name="Fuh T."/>
            <person name="Niatou-Singa F.S."/>
            <person name="Gouil Q."/>
            <person name="Baker L."/>
            <person name="Ritchie M.E."/>
            <person name="Jex A.R."/>
            <person name="Gazzola D."/>
            <person name="Li H."/>
            <person name="Toshio Fujiwara R."/>
            <person name="Zhan B."/>
            <person name="Aroian R.V."/>
            <person name="Pafco B."/>
            <person name="Schwarz E.M."/>
        </authorList>
    </citation>
    <scope>NUCLEOTIDE SEQUENCE [LARGE SCALE GENOMIC DNA]</scope>
    <source>
        <strain evidence="2 3">Aroian</strain>
        <tissue evidence="2">Whole animal</tissue>
    </source>
</reference>
<evidence type="ECO:0000256" key="1">
    <source>
        <dbReference type="SAM" id="Phobius"/>
    </source>
</evidence>
<gene>
    <name evidence="2" type="primary">Necator_chrII.g7928</name>
    <name evidence="2" type="ORF">RB195_020134</name>
</gene>
<evidence type="ECO:0000313" key="3">
    <source>
        <dbReference type="Proteomes" id="UP001303046"/>
    </source>
</evidence>